<proteinExistence type="predicted"/>
<evidence type="ECO:0000313" key="2">
    <source>
        <dbReference type="EMBL" id="MBE9404875.1"/>
    </source>
</evidence>
<comment type="caution">
    <text evidence="2">The sequence shown here is derived from an EMBL/GenBank/DDBJ whole genome shotgun (WGS) entry which is preliminary data.</text>
</comment>
<evidence type="ECO:0000259" key="1">
    <source>
        <dbReference type="PROSITE" id="PS51186"/>
    </source>
</evidence>
<reference evidence="2 3" key="1">
    <citation type="submission" date="2020-10" db="EMBL/GenBank/DDBJ databases">
        <title>Draft genome and description of Brachybacterium epidermidis sp nov.</title>
        <authorList>
            <person name="Boxberger M."/>
            <person name="La Scola B."/>
        </authorList>
    </citation>
    <scope>NUCLEOTIDE SEQUENCE [LARGE SCALE GENOMIC DNA]</scope>
    <source>
        <strain evidence="2 3">Marseille-Q2903</strain>
    </source>
</reference>
<accession>A0ABR9W4J0</accession>
<name>A0ABR9W4J0_9MICO</name>
<dbReference type="SUPFAM" id="SSF55729">
    <property type="entry name" value="Acyl-CoA N-acyltransferases (Nat)"/>
    <property type="match status" value="1"/>
</dbReference>
<dbReference type="InterPro" id="IPR016181">
    <property type="entry name" value="Acyl_CoA_acyltransferase"/>
</dbReference>
<protein>
    <submittedName>
        <fullName evidence="2">GNAT family N-acetyltransferase</fullName>
    </submittedName>
</protein>
<dbReference type="EMBL" id="JADEYR010000015">
    <property type="protein sequence ID" value="MBE9404875.1"/>
    <property type="molecule type" value="Genomic_DNA"/>
</dbReference>
<evidence type="ECO:0000313" key="3">
    <source>
        <dbReference type="Proteomes" id="UP000644727"/>
    </source>
</evidence>
<gene>
    <name evidence="2" type="ORF">IOE58_12015</name>
</gene>
<dbReference type="Pfam" id="PF13302">
    <property type="entry name" value="Acetyltransf_3"/>
    <property type="match status" value="1"/>
</dbReference>
<organism evidence="2 3">
    <name type="scientific">Brachybacterium epidermidis</name>
    <dbReference type="NCBI Taxonomy" id="2781983"/>
    <lineage>
        <taxon>Bacteria</taxon>
        <taxon>Bacillati</taxon>
        <taxon>Actinomycetota</taxon>
        <taxon>Actinomycetes</taxon>
        <taxon>Micrococcales</taxon>
        <taxon>Dermabacteraceae</taxon>
        <taxon>Brachybacterium</taxon>
    </lineage>
</organism>
<dbReference type="Proteomes" id="UP000644727">
    <property type="component" value="Unassembled WGS sequence"/>
</dbReference>
<dbReference type="PROSITE" id="PS51186">
    <property type="entry name" value="GNAT"/>
    <property type="match status" value="1"/>
</dbReference>
<feature type="domain" description="N-acetyltransferase" evidence="1">
    <location>
        <begin position="39"/>
        <end position="188"/>
    </location>
</feature>
<dbReference type="Gene3D" id="3.40.630.30">
    <property type="match status" value="1"/>
</dbReference>
<sequence>MIHLVPLGPEHAEQILHGQDQSLADEVFGVRWEAETLDAFLRRAERWRADGPLREFAAMAPAGEVTEHADAIDHVHSRRATAPAGRTAATGSGARHLIGGGGLHLLGSGLDRGQAALTYWVLPAHRGRGLGARIAGALVQRARRETRIVELVLRIAPGNSASQAVARGIGARPLRTGHATVTERHPADAARLVERWTLPLR</sequence>
<dbReference type="RefSeq" id="WP_193866616.1">
    <property type="nucleotide sequence ID" value="NZ_JADEYR010000015.1"/>
</dbReference>
<keyword evidence="3" id="KW-1185">Reference proteome</keyword>
<dbReference type="InterPro" id="IPR000182">
    <property type="entry name" value="GNAT_dom"/>
</dbReference>